<evidence type="ECO:0000313" key="2">
    <source>
        <dbReference type="EMBL" id="KAF2003967.1"/>
    </source>
</evidence>
<dbReference type="AlphaFoldDB" id="A0A6A5WR11"/>
<dbReference type="Proteomes" id="UP000799779">
    <property type="component" value="Unassembled WGS sequence"/>
</dbReference>
<organism evidence="2 3">
    <name type="scientific">Amniculicola lignicola CBS 123094</name>
    <dbReference type="NCBI Taxonomy" id="1392246"/>
    <lineage>
        <taxon>Eukaryota</taxon>
        <taxon>Fungi</taxon>
        <taxon>Dikarya</taxon>
        <taxon>Ascomycota</taxon>
        <taxon>Pezizomycotina</taxon>
        <taxon>Dothideomycetes</taxon>
        <taxon>Pleosporomycetidae</taxon>
        <taxon>Pleosporales</taxon>
        <taxon>Amniculicolaceae</taxon>
        <taxon>Amniculicola</taxon>
    </lineage>
</organism>
<dbReference type="SUPFAM" id="SSF54695">
    <property type="entry name" value="POZ domain"/>
    <property type="match status" value="1"/>
</dbReference>
<evidence type="ECO:0008006" key="4">
    <source>
        <dbReference type="Google" id="ProtNLM"/>
    </source>
</evidence>
<proteinExistence type="predicted"/>
<name>A0A6A5WR11_9PLEO</name>
<dbReference type="Gene3D" id="3.30.710.10">
    <property type="entry name" value="Potassium Channel Kv1.1, Chain A"/>
    <property type="match status" value="1"/>
</dbReference>
<feature type="region of interest" description="Disordered" evidence="1">
    <location>
        <begin position="1"/>
        <end position="20"/>
    </location>
</feature>
<dbReference type="OrthoDB" id="6359816at2759"/>
<evidence type="ECO:0000313" key="3">
    <source>
        <dbReference type="Proteomes" id="UP000799779"/>
    </source>
</evidence>
<gene>
    <name evidence="2" type="ORF">P154DRAFT_572429</name>
</gene>
<dbReference type="InterPro" id="IPR011333">
    <property type="entry name" value="SKP1/BTB/POZ_sf"/>
</dbReference>
<evidence type="ECO:0000256" key="1">
    <source>
        <dbReference type="SAM" id="MobiDB-lite"/>
    </source>
</evidence>
<keyword evidence="3" id="KW-1185">Reference proteome</keyword>
<accession>A0A6A5WR11</accession>
<reference evidence="2" key="1">
    <citation type="journal article" date="2020" name="Stud. Mycol.">
        <title>101 Dothideomycetes genomes: a test case for predicting lifestyles and emergence of pathogens.</title>
        <authorList>
            <person name="Haridas S."/>
            <person name="Albert R."/>
            <person name="Binder M."/>
            <person name="Bloem J."/>
            <person name="Labutti K."/>
            <person name="Salamov A."/>
            <person name="Andreopoulos B."/>
            <person name="Baker S."/>
            <person name="Barry K."/>
            <person name="Bills G."/>
            <person name="Bluhm B."/>
            <person name="Cannon C."/>
            <person name="Castanera R."/>
            <person name="Culley D."/>
            <person name="Daum C."/>
            <person name="Ezra D."/>
            <person name="Gonzalez J."/>
            <person name="Henrissat B."/>
            <person name="Kuo A."/>
            <person name="Liang C."/>
            <person name="Lipzen A."/>
            <person name="Lutzoni F."/>
            <person name="Magnuson J."/>
            <person name="Mondo S."/>
            <person name="Nolan M."/>
            <person name="Ohm R."/>
            <person name="Pangilinan J."/>
            <person name="Park H.-J."/>
            <person name="Ramirez L."/>
            <person name="Alfaro M."/>
            <person name="Sun H."/>
            <person name="Tritt A."/>
            <person name="Yoshinaga Y."/>
            <person name="Zwiers L.-H."/>
            <person name="Turgeon B."/>
            <person name="Goodwin S."/>
            <person name="Spatafora J."/>
            <person name="Crous P."/>
            <person name="Grigoriev I."/>
        </authorList>
    </citation>
    <scope>NUCLEOTIDE SEQUENCE</scope>
    <source>
        <strain evidence="2">CBS 123094</strain>
    </source>
</reference>
<feature type="compositionally biased region" description="Polar residues" evidence="1">
    <location>
        <begin position="1"/>
        <end position="12"/>
    </location>
</feature>
<dbReference type="EMBL" id="ML977569">
    <property type="protein sequence ID" value="KAF2003967.1"/>
    <property type="molecule type" value="Genomic_DNA"/>
</dbReference>
<sequence length="155" mass="16755">MASDGSSLTHSSVGERAGRGNKLQTGFSEWCNSKAMSDITIRYGPDGSHEFFGHKIILSESSEAPAKEIPLQGDDPDAVTIMLRACYEGKNEYPAEPVNYAYVEGSSAHHAIQCIHHLNVYEVANKSNVPNLLNQAISNAKKMPLNPGPIVTTRG</sequence>
<dbReference type="CDD" id="cd18186">
    <property type="entry name" value="BTB_POZ_ZBTB_KLHL-like"/>
    <property type="match status" value="1"/>
</dbReference>
<protein>
    <recommendedName>
        <fullName evidence="4">BTB domain-containing protein</fullName>
    </recommendedName>
</protein>